<proteinExistence type="predicted"/>
<reference evidence="1" key="1">
    <citation type="submission" date="2021-05" db="EMBL/GenBank/DDBJ databases">
        <authorList>
            <person name="Pan Q."/>
            <person name="Jouanno E."/>
            <person name="Zahm M."/>
            <person name="Klopp C."/>
            <person name="Cabau C."/>
            <person name="Louis A."/>
            <person name="Berthelot C."/>
            <person name="Parey E."/>
            <person name="Roest Crollius H."/>
            <person name="Montfort J."/>
            <person name="Robinson-Rechavi M."/>
            <person name="Bouchez O."/>
            <person name="Lampietro C."/>
            <person name="Lopez Roques C."/>
            <person name="Donnadieu C."/>
            <person name="Postlethwait J."/>
            <person name="Bobe J."/>
            <person name="Dillon D."/>
            <person name="Chandos A."/>
            <person name="von Hippel F."/>
            <person name="Guiguen Y."/>
        </authorList>
    </citation>
    <scope>NUCLEOTIDE SEQUENCE</scope>
    <source>
        <strain evidence="1">YG-Jan2019</strain>
    </source>
</reference>
<dbReference type="EMBL" id="CM055752">
    <property type="protein sequence ID" value="KAJ7992122.1"/>
    <property type="molecule type" value="Genomic_DNA"/>
</dbReference>
<gene>
    <name evidence="1" type="ORF">DPEC_G00275270</name>
</gene>
<name>A0ACC2FL97_DALPE</name>
<evidence type="ECO:0000313" key="2">
    <source>
        <dbReference type="Proteomes" id="UP001157502"/>
    </source>
</evidence>
<accession>A0ACC2FL97</accession>
<organism evidence="1 2">
    <name type="scientific">Dallia pectoralis</name>
    <name type="common">Alaska blackfish</name>
    <dbReference type="NCBI Taxonomy" id="75939"/>
    <lineage>
        <taxon>Eukaryota</taxon>
        <taxon>Metazoa</taxon>
        <taxon>Chordata</taxon>
        <taxon>Craniata</taxon>
        <taxon>Vertebrata</taxon>
        <taxon>Euteleostomi</taxon>
        <taxon>Actinopterygii</taxon>
        <taxon>Neopterygii</taxon>
        <taxon>Teleostei</taxon>
        <taxon>Protacanthopterygii</taxon>
        <taxon>Esociformes</taxon>
        <taxon>Umbridae</taxon>
        <taxon>Dallia</taxon>
    </lineage>
</organism>
<comment type="caution">
    <text evidence="1">The sequence shown here is derived from an EMBL/GenBank/DDBJ whole genome shotgun (WGS) entry which is preliminary data.</text>
</comment>
<sequence>MATPPVSPRKLFLVKPSTIGSVDVPSFQKGSVRPEQLASKLSLSGRSQSECQLKPGRTLPRLPHSVSQSEVMVKKQPISQQGSLEPINTGLPAATLTPYLKLRPVRRPPDPPIKTLNPLLSHTPIGTKSKEVTDESTFGRISKSSTVFGKNKPPPLPVPLTVRPNRTPGMCRSFSDTSVYPLYESTLPFMDILPPQGPVEHKRRLSHHLFRPPALLRSKPLPYHGDCDDTCGTSNLNSSDANSEKSVVPSQPPTPPLRPSVSRSPSGVETTPTQLQSRPQPPVSPRKLFLFKSSTNAGSVDVPSSQKDSVRPEQLASKLSLSGRSQSECQLKPGRTLPRLPRSISQSEVMVKKQPISQQGSLEPDNTGLPAATLTPYLKLRPVRRPPDPPIKTTDALLSHTPIGTKSQEVTDESSKSSDANSEKSGVPSQPPTPPLRPSFSRSPSGVETTPTQLQPQPQSIKARRRASHSPPTSFKPPPPPPPPPRLNKPSLSDRPANLSLYESFYSEISEEHYLNVVPDKVTFQLEPSDRVNKTPAAPRFQAGQRYQNGGFREETEQEFENLMRWKKTVGRWENISPSSYGLSLEDETREFDQRGIYVSNGLRLFNCLLMKHSDNLHDHIAELSGLADKLDKWQNRTRTMGIAGGATGAVGGAAAIAGIALAPVTLGASLVATALGAGMVVSASGIGAKAAIVKKKTPVDRKMVEEAVRKYKDELADVEWSLGVVWSGTEELRRFDVHRLSHADPEALRMAKMAEALHRSGCDKSQKLGMKSEVILQGFAKDLDLHYTAKDGQNLKKGSETDFAVRIREVMQELQGELNELHDVWHTFSLVVCRC</sequence>
<keyword evidence="2" id="KW-1185">Reference proteome</keyword>
<evidence type="ECO:0000313" key="1">
    <source>
        <dbReference type="EMBL" id="KAJ7992122.1"/>
    </source>
</evidence>
<protein>
    <submittedName>
        <fullName evidence="1">Uncharacterized protein</fullName>
    </submittedName>
</protein>
<dbReference type="Proteomes" id="UP001157502">
    <property type="component" value="Chromosome 25"/>
</dbReference>